<evidence type="ECO:0000256" key="2">
    <source>
        <dbReference type="PROSITE-ProRule" id="PRU00335"/>
    </source>
</evidence>
<feature type="domain" description="HTH tetR-type" evidence="3">
    <location>
        <begin position="4"/>
        <end position="64"/>
    </location>
</feature>
<dbReference type="InterPro" id="IPR009057">
    <property type="entry name" value="Homeodomain-like_sf"/>
</dbReference>
<keyword evidence="4" id="KW-0418">Kinase</keyword>
<proteinExistence type="predicted"/>
<protein>
    <submittedName>
        <fullName evidence="4">Dihydroxyacetone kinase regulator</fullName>
    </submittedName>
</protein>
<dbReference type="PROSITE" id="PS50977">
    <property type="entry name" value="HTH_TETR_2"/>
    <property type="match status" value="1"/>
</dbReference>
<evidence type="ECO:0000313" key="4">
    <source>
        <dbReference type="EMBL" id="MET3617691.1"/>
    </source>
</evidence>
<dbReference type="GO" id="GO:0016301">
    <property type="term" value="F:kinase activity"/>
    <property type="evidence" value="ECO:0007669"/>
    <property type="project" value="UniProtKB-KW"/>
</dbReference>
<dbReference type="InterPro" id="IPR050624">
    <property type="entry name" value="HTH-type_Tx_Regulator"/>
</dbReference>
<accession>A0ABV2JAA9</accession>
<dbReference type="Proteomes" id="UP001549162">
    <property type="component" value="Unassembled WGS sequence"/>
</dbReference>
<name>A0ABV2JAA9_9FIRM</name>
<dbReference type="PANTHER" id="PTHR43479:SF7">
    <property type="entry name" value="TETR-FAMILY TRANSCRIPTIONAL REGULATOR"/>
    <property type="match status" value="1"/>
</dbReference>
<dbReference type="Pfam" id="PF14278">
    <property type="entry name" value="TetR_C_8"/>
    <property type="match status" value="1"/>
</dbReference>
<gene>
    <name evidence="4" type="ORF">ABID14_001325</name>
</gene>
<dbReference type="Gene3D" id="1.10.357.10">
    <property type="entry name" value="Tetracycline Repressor, domain 2"/>
    <property type="match status" value="1"/>
</dbReference>
<dbReference type="SUPFAM" id="SSF46689">
    <property type="entry name" value="Homeodomain-like"/>
    <property type="match status" value="1"/>
</dbReference>
<evidence type="ECO:0000256" key="1">
    <source>
        <dbReference type="ARBA" id="ARBA00023125"/>
    </source>
</evidence>
<dbReference type="PANTHER" id="PTHR43479">
    <property type="entry name" value="ACREF/ENVCD OPERON REPRESSOR-RELATED"/>
    <property type="match status" value="1"/>
</dbReference>
<feature type="DNA-binding region" description="H-T-H motif" evidence="2">
    <location>
        <begin position="27"/>
        <end position="46"/>
    </location>
</feature>
<evidence type="ECO:0000259" key="3">
    <source>
        <dbReference type="PROSITE" id="PS50977"/>
    </source>
</evidence>
<evidence type="ECO:0000313" key="5">
    <source>
        <dbReference type="Proteomes" id="UP001549162"/>
    </source>
</evidence>
<comment type="caution">
    <text evidence="4">The sequence shown here is derived from an EMBL/GenBank/DDBJ whole genome shotgun (WGS) entry which is preliminary data.</text>
</comment>
<keyword evidence="5" id="KW-1185">Reference proteome</keyword>
<dbReference type="InterPro" id="IPR039532">
    <property type="entry name" value="TetR_C_Firmicutes"/>
</dbReference>
<dbReference type="RefSeq" id="WP_354368373.1">
    <property type="nucleotide sequence ID" value="NZ_JBEPMA010000007.1"/>
</dbReference>
<keyword evidence="4" id="KW-0808">Transferase</keyword>
<keyword evidence="1 2" id="KW-0238">DNA-binding</keyword>
<organism evidence="4 5">
    <name type="scientific">Peptoniphilus olsenii</name>
    <dbReference type="NCBI Taxonomy" id="411570"/>
    <lineage>
        <taxon>Bacteria</taxon>
        <taxon>Bacillati</taxon>
        <taxon>Bacillota</taxon>
        <taxon>Tissierellia</taxon>
        <taxon>Tissierellales</taxon>
        <taxon>Peptoniphilaceae</taxon>
        <taxon>Peptoniphilus</taxon>
    </lineage>
</organism>
<sequence>MARQYTKELIKREFLNIVEVKSLKNITIAELAEKCDINRNTFYYHYEDIYMLVKEILNDELEKIDKEFNNTYSWEDSLLHAVSFILENKKATQNIFKSIDKKDTDDYLFKVCEAVMEKYIKNECESKNIIAKEKDKILIRNFYRAALVGLLDKWIQDGMKEEPQLVIYRIGKLFDGNIERSLRISEELDN</sequence>
<dbReference type="EMBL" id="JBEPMA010000007">
    <property type="protein sequence ID" value="MET3617691.1"/>
    <property type="molecule type" value="Genomic_DNA"/>
</dbReference>
<dbReference type="InterPro" id="IPR001647">
    <property type="entry name" value="HTH_TetR"/>
</dbReference>
<reference evidence="4 5" key="1">
    <citation type="submission" date="2024-06" db="EMBL/GenBank/DDBJ databases">
        <title>Genomic Encyclopedia of Type Strains, Phase IV (KMG-IV): sequencing the most valuable type-strain genomes for metagenomic binning, comparative biology and taxonomic classification.</title>
        <authorList>
            <person name="Goeker M."/>
        </authorList>
    </citation>
    <scope>NUCLEOTIDE SEQUENCE [LARGE SCALE GENOMIC DNA]</scope>
    <source>
        <strain evidence="4 5">DSM 21460</strain>
    </source>
</reference>